<keyword evidence="2" id="KW-0812">Transmembrane</keyword>
<keyword evidence="2" id="KW-0472">Membrane</keyword>
<comment type="caution">
    <text evidence="3">The sequence shown here is derived from an EMBL/GenBank/DDBJ whole genome shotgun (WGS) entry which is preliminary data.</text>
</comment>
<evidence type="ECO:0000256" key="1">
    <source>
        <dbReference type="SAM" id="MobiDB-lite"/>
    </source>
</evidence>
<organism evidence="3 4">
    <name type="scientific">Tegillarca granosa</name>
    <name type="common">Malaysian cockle</name>
    <name type="synonym">Anadara granosa</name>
    <dbReference type="NCBI Taxonomy" id="220873"/>
    <lineage>
        <taxon>Eukaryota</taxon>
        <taxon>Metazoa</taxon>
        <taxon>Spiralia</taxon>
        <taxon>Lophotrochozoa</taxon>
        <taxon>Mollusca</taxon>
        <taxon>Bivalvia</taxon>
        <taxon>Autobranchia</taxon>
        <taxon>Pteriomorphia</taxon>
        <taxon>Arcoida</taxon>
        <taxon>Arcoidea</taxon>
        <taxon>Arcidae</taxon>
        <taxon>Tegillarca</taxon>
    </lineage>
</organism>
<accession>A0ABQ9EL32</accession>
<dbReference type="EMBL" id="JARBDR010000813">
    <property type="protein sequence ID" value="KAJ8305974.1"/>
    <property type="molecule type" value="Genomic_DNA"/>
</dbReference>
<evidence type="ECO:0000313" key="3">
    <source>
        <dbReference type="EMBL" id="KAJ8305974.1"/>
    </source>
</evidence>
<reference evidence="3 4" key="1">
    <citation type="submission" date="2022-12" db="EMBL/GenBank/DDBJ databases">
        <title>Chromosome-level genome of Tegillarca granosa.</title>
        <authorList>
            <person name="Kim J."/>
        </authorList>
    </citation>
    <scope>NUCLEOTIDE SEQUENCE [LARGE SCALE GENOMIC DNA]</scope>
    <source>
        <strain evidence="3">Teg-2019</strain>
        <tissue evidence="3">Adductor muscle</tissue>
    </source>
</reference>
<keyword evidence="4" id="KW-1185">Reference proteome</keyword>
<feature type="region of interest" description="Disordered" evidence="1">
    <location>
        <begin position="1"/>
        <end position="25"/>
    </location>
</feature>
<gene>
    <name evidence="3" type="ORF">KUTeg_016519</name>
</gene>
<feature type="compositionally biased region" description="Polar residues" evidence="1">
    <location>
        <begin position="1"/>
        <end position="21"/>
    </location>
</feature>
<keyword evidence="2" id="KW-1133">Transmembrane helix</keyword>
<protein>
    <submittedName>
        <fullName evidence="3">Uncharacterized protein</fullName>
    </submittedName>
</protein>
<evidence type="ECO:0000256" key="2">
    <source>
        <dbReference type="SAM" id="Phobius"/>
    </source>
</evidence>
<evidence type="ECO:0000313" key="4">
    <source>
        <dbReference type="Proteomes" id="UP001217089"/>
    </source>
</evidence>
<name>A0ABQ9EL32_TEGGR</name>
<sequence length="65" mass="7331">MSSILEQPNVSDSMPCANNTSHHADETHTSKDALFYIITVLMFYACSIKTCYQCSNQKNFPRAII</sequence>
<dbReference type="Proteomes" id="UP001217089">
    <property type="component" value="Unassembled WGS sequence"/>
</dbReference>
<proteinExistence type="predicted"/>
<feature type="transmembrane region" description="Helical" evidence="2">
    <location>
        <begin position="33"/>
        <end position="52"/>
    </location>
</feature>